<feature type="compositionally biased region" description="Basic and acidic residues" evidence="8">
    <location>
        <begin position="298"/>
        <end position="310"/>
    </location>
</feature>
<keyword evidence="6 9" id="KW-1133">Transmembrane helix</keyword>
<evidence type="ECO:0000256" key="5">
    <source>
        <dbReference type="ARBA" id="ARBA00022801"/>
    </source>
</evidence>
<keyword evidence="4 9" id="KW-0812">Transmembrane</keyword>
<protein>
    <recommendedName>
        <fullName evidence="10">Peptidase S54 rhomboid domain-containing protein</fullName>
    </recommendedName>
</protein>
<evidence type="ECO:0000256" key="9">
    <source>
        <dbReference type="SAM" id="Phobius"/>
    </source>
</evidence>
<feature type="compositionally biased region" description="Gly residues" evidence="8">
    <location>
        <begin position="269"/>
        <end position="284"/>
    </location>
</feature>
<comment type="similarity">
    <text evidence="2">Belongs to the peptidase S54 family.</text>
</comment>
<dbReference type="Gene3D" id="1.20.1540.10">
    <property type="entry name" value="Rhomboid-like"/>
    <property type="match status" value="1"/>
</dbReference>
<sequence>MQHLQSSKLPLTTFLTVAVCVCVHAVIFLCSLNELSFAFSPRLVLFNFEIYRMVTSVFVHGGLLHIFFNMSSTLYIQAALEQQHSSLCCAFLIASLIILVGVLQLILATTLWCVGSTGSMSENAVGFSGVLFSLLHLHSAQASSRSIYGFVEVPGWVYPWALLVLISVVMPNISWQGHLCGLVAGILVERGGMKWMFLSKATFLELDDAIAPRLASILPPNLEYVRTKETWAGFNNTDDGTWRVVVGGFRLALKIVKMVVETGREMLVGSGGGSDGRGNSGSSGGSRFRRRDTTQAAAERRMNNGEEAERLMGGGGDGAV</sequence>
<keyword evidence="3" id="KW-0645">Protease</keyword>
<feature type="domain" description="Peptidase S54 rhomboid" evidence="10">
    <location>
        <begin position="48"/>
        <end position="188"/>
    </location>
</feature>
<feature type="region of interest" description="Disordered" evidence="8">
    <location>
        <begin position="269"/>
        <end position="320"/>
    </location>
</feature>
<accession>A0A9W7LA02</accession>
<keyword evidence="7 9" id="KW-0472">Membrane</keyword>
<dbReference type="GO" id="GO:0016020">
    <property type="term" value="C:membrane"/>
    <property type="evidence" value="ECO:0007669"/>
    <property type="project" value="UniProtKB-SubCell"/>
</dbReference>
<evidence type="ECO:0000313" key="11">
    <source>
        <dbReference type="EMBL" id="GMI40985.1"/>
    </source>
</evidence>
<dbReference type="Proteomes" id="UP001165065">
    <property type="component" value="Unassembled WGS sequence"/>
</dbReference>
<keyword evidence="5" id="KW-0378">Hydrolase</keyword>
<evidence type="ECO:0000256" key="1">
    <source>
        <dbReference type="ARBA" id="ARBA00004141"/>
    </source>
</evidence>
<dbReference type="SUPFAM" id="SSF144091">
    <property type="entry name" value="Rhomboid-like"/>
    <property type="match status" value="1"/>
</dbReference>
<feature type="transmembrane region" description="Helical" evidence="9">
    <location>
        <begin position="89"/>
        <end position="112"/>
    </location>
</feature>
<dbReference type="PANTHER" id="PTHR43066:SF1">
    <property type="entry name" value="RHOMBOID PROTEIN 2"/>
    <property type="match status" value="1"/>
</dbReference>
<gene>
    <name evidence="11" type="ORF">TrCOL_g12142</name>
</gene>
<dbReference type="Pfam" id="PF01694">
    <property type="entry name" value="Rhomboid"/>
    <property type="match status" value="1"/>
</dbReference>
<name>A0A9W7LA02_9STRA</name>
<keyword evidence="12" id="KW-1185">Reference proteome</keyword>
<comment type="subcellular location">
    <subcellularLocation>
        <location evidence="1">Membrane</location>
        <topology evidence="1">Multi-pass membrane protein</topology>
    </subcellularLocation>
</comment>
<comment type="caution">
    <text evidence="11">The sequence shown here is derived from an EMBL/GenBank/DDBJ whole genome shotgun (WGS) entry which is preliminary data.</text>
</comment>
<reference evidence="12" key="1">
    <citation type="journal article" date="2023" name="Commun. Biol.">
        <title>Genome analysis of Parmales, the sister group of diatoms, reveals the evolutionary specialization of diatoms from phago-mixotrophs to photoautotrophs.</title>
        <authorList>
            <person name="Ban H."/>
            <person name="Sato S."/>
            <person name="Yoshikawa S."/>
            <person name="Yamada K."/>
            <person name="Nakamura Y."/>
            <person name="Ichinomiya M."/>
            <person name="Sato N."/>
            <person name="Blanc-Mathieu R."/>
            <person name="Endo H."/>
            <person name="Kuwata A."/>
            <person name="Ogata H."/>
        </authorList>
    </citation>
    <scope>NUCLEOTIDE SEQUENCE [LARGE SCALE GENOMIC DNA]</scope>
</reference>
<dbReference type="InterPro" id="IPR022764">
    <property type="entry name" value="Peptidase_S54_rhomboid_dom"/>
</dbReference>
<feature type="transmembrane region" description="Helical" evidence="9">
    <location>
        <begin position="50"/>
        <end position="68"/>
    </location>
</feature>
<evidence type="ECO:0000256" key="7">
    <source>
        <dbReference type="ARBA" id="ARBA00023136"/>
    </source>
</evidence>
<organism evidence="11 12">
    <name type="scientific">Triparma columacea</name>
    <dbReference type="NCBI Taxonomy" id="722753"/>
    <lineage>
        <taxon>Eukaryota</taxon>
        <taxon>Sar</taxon>
        <taxon>Stramenopiles</taxon>
        <taxon>Ochrophyta</taxon>
        <taxon>Bolidophyceae</taxon>
        <taxon>Parmales</taxon>
        <taxon>Triparmaceae</taxon>
        <taxon>Triparma</taxon>
    </lineage>
</organism>
<feature type="transmembrane region" description="Helical" evidence="9">
    <location>
        <begin position="12"/>
        <end position="30"/>
    </location>
</feature>
<dbReference type="GO" id="GO:0004252">
    <property type="term" value="F:serine-type endopeptidase activity"/>
    <property type="evidence" value="ECO:0007669"/>
    <property type="project" value="InterPro"/>
</dbReference>
<dbReference type="InterPro" id="IPR035952">
    <property type="entry name" value="Rhomboid-like_sf"/>
</dbReference>
<dbReference type="EMBL" id="BRYA01001260">
    <property type="protein sequence ID" value="GMI40985.1"/>
    <property type="molecule type" value="Genomic_DNA"/>
</dbReference>
<proteinExistence type="inferred from homology"/>
<dbReference type="GO" id="GO:0006508">
    <property type="term" value="P:proteolysis"/>
    <property type="evidence" value="ECO:0007669"/>
    <property type="project" value="UniProtKB-KW"/>
</dbReference>
<evidence type="ECO:0000256" key="3">
    <source>
        <dbReference type="ARBA" id="ARBA00022670"/>
    </source>
</evidence>
<evidence type="ECO:0000256" key="4">
    <source>
        <dbReference type="ARBA" id="ARBA00022692"/>
    </source>
</evidence>
<evidence type="ECO:0000256" key="2">
    <source>
        <dbReference type="ARBA" id="ARBA00009045"/>
    </source>
</evidence>
<dbReference type="AlphaFoldDB" id="A0A9W7LA02"/>
<evidence type="ECO:0000259" key="10">
    <source>
        <dbReference type="Pfam" id="PF01694"/>
    </source>
</evidence>
<dbReference type="PANTHER" id="PTHR43066">
    <property type="entry name" value="RHOMBOID-RELATED PROTEIN"/>
    <property type="match status" value="1"/>
</dbReference>
<dbReference type="OrthoDB" id="10257275at2759"/>
<evidence type="ECO:0000256" key="8">
    <source>
        <dbReference type="SAM" id="MobiDB-lite"/>
    </source>
</evidence>
<evidence type="ECO:0000313" key="12">
    <source>
        <dbReference type="Proteomes" id="UP001165065"/>
    </source>
</evidence>
<evidence type="ECO:0000256" key="6">
    <source>
        <dbReference type="ARBA" id="ARBA00022989"/>
    </source>
</evidence>